<dbReference type="PANTHER" id="PTHR43437">
    <property type="entry name" value="HYDROXYACYL-THIOESTER DEHYDRATASE TYPE 2, MITOCHONDRIAL-RELATED"/>
    <property type="match status" value="1"/>
</dbReference>
<name>A0ABT7XU39_9NEIS</name>
<dbReference type="Pfam" id="PF01575">
    <property type="entry name" value="MaoC_dehydratas"/>
    <property type="match status" value="1"/>
</dbReference>
<dbReference type="PANTHER" id="PTHR43437:SF3">
    <property type="entry name" value="HYDROXYACYL-THIOESTER DEHYDRATASE TYPE 2, MITOCHONDRIAL"/>
    <property type="match status" value="1"/>
</dbReference>
<proteinExistence type="predicted"/>
<feature type="domain" description="MaoC-like" evidence="1">
    <location>
        <begin position="15"/>
        <end position="118"/>
    </location>
</feature>
<dbReference type="InterPro" id="IPR002539">
    <property type="entry name" value="MaoC-like_dom"/>
</dbReference>
<evidence type="ECO:0000259" key="1">
    <source>
        <dbReference type="Pfam" id="PF01575"/>
    </source>
</evidence>
<dbReference type="PRINTS" id="PR01483">
    <property type="entry name" value="FASYNTHASE"/>
</dbReference>
<accession>A0ABT7XU39</accession>
<gene>
    <name evidence="2" type="ORF">QU481_19655</name>
</gene>
<dbReference type="InterPro" id="IPR050965">
    <property type="entry name" value="UPF0336/Enoyl-CoA_hydratase"/>
</dbReference>
<dbReference type="CDD" id="cd03449">
    <property type="entry name" value="R_hydratase"/>
    <property type="match status" value="1"/>
</dbReference>
<evidence type="ECO:0000313" key="3">
    <source>
        <dbReference type="Proteomes" id="UP001168540"/>
    </source>
</evidence>
<dbReference type="RefSeq" id="WP_289831689.1">
    <property type="nucleotide sequence ID" value="NZ_JAUEDK010000051.1"/>
</dbReference>
<dbReference type="Proteomes" id="UP001168540">
    <property type="component" value="Unassembled WGS sequence"/>
</dbReference>
<dbReference type="SUPFAM" id="SSF54637">
    <property type="entry name" value="Thioesterase/thiol ester dehydrase-isomerase"/>
    <property type="match status" value="1"/>
</dbReference>
<reference evidence="2" key="1">
    <citation type="submission" date="2023-06" db="EMBL/GenBank/DDBJ databases">
        <authorList>
            <person name="Zhang S."/>
        </authorList>
    </citation>
    <scope>NUCLEOTIDE SEQUENCE</scope>
    <source>
        <strain evidence="2">SG2303</strain>
    </source>
</reference>
<comment type="caution">
    <text evidence="2">The sequence shown here is derived from an EMBL/GenBank/DDBJ whole genome shotgun (WGS) entry which is preliminary data.</text>
</comment>
<dbReference type="Gene3D" id="3.10.129.10">
    <property type="entry name" value="Hotdog Thioesterase"/>
    <property type="match status" value="1"/>
</dbReference>
<evidence type="ECO:0000313" key="2">
    <source>
        <dbReference type="EMBL" id="MDN0077064.1"/>
    </source>
</evidence>
<protein>
    <submittedName>
        <fullName evidence="2">MaoC family dehydratase</fullName>
    </submittedName>
</protein>
<dbReference type="EMBL" id="JAUEDK010000051">
    <property type="protein sequence ID" value="MDN0077064.1"/>
    <property type="molecule type" value="Genomic_DNA"/>
</dbReference>
<dbReference type="InterPro" id="IPR029069">
    <property type="entry name" value="HotDog_dom_sf"/>
</dbReference>
<sequence length="141" mass="15097">MATVFFEDIQIGQSASYAKTINEADILLFAGVSGDDNPVHINQEYAETTRFGGRIAHGMLTASLISTVVGTKLPGEGAIYVSQSTQFKAPVRIGETVTAIATVSALDPVKKRVTFKTECRVKDRVVLEGESVLVAPSRVPQ</sequence>
<organism evidence="2 3">
    <name type="scientific">Crenobacter oryzisoli</name>
    <dbReference type="NCBI Taxonomy" id="3056844"/>
    <lineage>
        <taxon>Bacteria</taxon>
        <taxon>Pseudomonadati</taxon>
        <taxon>Pseudomonadota</taxon>
        <taxon>Betaproteobacteria</taxon>
        <taxon>Neisseriales</taxon>
        <taxon>Neisseriaceae</taxon>
        <taxon>Crenobacter</taxon>
    </lineage>
</organism>
<dbReference type="InterPro" id="IPR003965">
    <property type="entry name" value="Fatty_acid_synthase"/>
</dbReference>
<keyword evidence="3" id="KW-1185">Reference proteome</keyword>